<organism evidence="4 5">
    <name type="scientific">Effrenium voratum</name>
    <dbReference type="NCBI Taxonomy" id="2562239"/>
    <lineage>
        <taxon>Eukaryota</taxon>
        <taxon>Sar</taxon>
        <taxon>Alveolata</taxon>
        <taxon>Dinophyceae</taxon>
        <taxon>Suessiales</taxon>
        <taxon>Symbiodiniaceae</taxon>
        <taxon>Effrenium</taxon>
    </lineage>
</organism>
<dbReference type="Proteomes" id="UP001178507">
    <property type="component" value="Unassembled WGS sequence"/>
</dbReference>
<accession>A0AA36NI57</accession>
<feature type="signal peptide" evidence="2">
    <location>
        <begin position="1"/>
        <end position="22"/>
    </location>
</feature>
<dbReference type="Gene3D" id="3.40.50.150">
    <property type="entry name" value="Vaccinia Virus protein VP39"/>
    <property type="match status" value="1"/>
</dbReference>
<dbReference type="AlphaFoldDB" id="A0AA36NI57"/>
<evidence type="ECO:0000313" key="4">
    <source>
        <dbReference type="EMBL" id="CAJ1403178.1"/>
    </source>
</evidence>
<feature type="domain" description="Ribosomal RNA large subunit methyltransferase K/L-like methyltransferase" evidence="3">
    <location>
        <begin position="219"/>
        <end position="343"/>
    </location>
</feature>
<keyword evidence="5" id="KW-1185">Reference proteome</keyword>
<reference evidence="4" key="1">
    <citation type="submission" date="2023-08" db="EMBL/GenBank/DDBJ databases">
        <authorList>
            <person name="Chen Y."/>
            <person name="Shah S."/>
            <person name="Dougan E. K."/>
            <person name="Thang M."/>
            <person name="Chan C."/>
        </authorList>
    </citation>
    <scope>NUCLEOTIDE SEQUENCE</scope>
</reference>
<evidence type="ECO:0000259" key="3">
    <source>
        <dbReference type="Pfam" id="PF01170"/>
    </source>
</evidence>
<dbReference type="PANTHER" id="PTHR14911:SF1">
    <property type="entry name" value="THUMP DOMAIN-CONTAINING PROTEIN 2"/>
    <property type="match status" value="1"/>
</dbReference>
<dbReference type="GO" id="GO:0016423">
    <property type="term" value="F:tRNA (guanine) methyltransferase activity"/>
    <property type="evidence" value="ECO:0007669"/>
    <property type="project" value="TreeGrafter"/>
</dbReference>
<dbReference type="InterPro" id="IPR029063">
    <property type="entry name" value="SAM-dependent_MTases_sf"/>
</dbReference>
<proteinExistence type="predicted"/>
<dbReference type="PANTHER" id="PTHR14911">
    <property type="entry name" value="THUMP DOMAIN-CONTAINING"/>
    <property type="match status" value="1"/>
</dbReference>
<feature type="region of interest" description="Disordered" evidence="1">
    <location>
        <begin position="404"/>
        <end position="427"/>
    </location>
</feature>
<dbReference type="CDD" id="cd02440">
    <property type="entry name" value="AdoMet_MTases"/>
    <property type="match status" value="1"/>
</dbReference>
<evidence type="ECO:0000256" key="1">
    <source>
        <dbReference type="SAM" id="MobiDB-lite"/>
    </source>
</evidence>
<feature type="chain" id="PRO_5041438899" description="Ribosomal RNA large subunit methyltransferase K/L-like methyltransferase domain-containing protein" evidence="2">
    <location>
        <begin position="23"/>
        <end position="427"/>
    </location>
</feature>
<dbReference type="GO" id="GO:0030488">
    <property type="term" value="P:tRNA methylation"/>
    <property type="evidence" value="ECO:0007669"/>
    <property type="project" value="TreeGrafter"/>
</dbReference>
<dbReference type="Pfam" id="PF01170">
    <property type="entry name" value="UPF0020"/>
    <property type="match status" value="1"/>
</dbReference>
<dbReference type="EMBL" id="CAUJNA010003483">
    <property type="protein sequence ID" value="CAJ1403178.1"/>
    <property type="molecule type" value="Genomic_DNA"/>
</dbReference>
<feature type="compositionally biased region" description="Basic and acidic residues" evidence="1">
    <location>
        <begin position="404"/>
        <end position="418"/>
    </location>
</feature>
<sequence>MMRKLGNGLRALLLCGLGPALSGWFSAVPPATNPRSRQNAAARAELGALVAELGGEVTGYESRWHFHAPLHTRSLSRLRDLRRVSSVRAVLLAEEYPHASSEVSSEALAEWICGNAQWQLLDAAWGLAGNDMPRSCHVCLRRRKASWPEDLSLKLRRALALRLEASRNWAPEVLRSAADLELHVVLGAGGKVLLEVPLLVQQRGLAGGLPQPGMKQVEAWAVAKSLDIQAADLVLDPMCGKGTLLAEASIWWPARYVGCDTDAAQLAACRENHRYLSAEVETHVANACSLPLPDHSVEKLMTAPPWDRQFAAAGGLEALYPRLLAEFGRVLTPTGRMALLLNSAAFEVLRPLAVHWRLAWRRWRLTRHTEAVLLAAARGGGGEVAPLAPGFDAPRSAWSRLRAEERPRCLKSSSDAKSEPCGGYAKS</sequence>
<keyword evidence="2" id="KW-0732">Signal</keyword>
<gene>
    <name evidence="4" type="ORF">EVOR1521_LOCUS25912</name>
</gene>
<evidence type="ECO:0000313" key="5">
    <source>
        <dbReference type="Proteomes" id="UP001178507"/>
    </source>
</evidence>
<dbReference type="InterPro" id="IPR000241">
    <property type="entry name" value="RlmKL-like_Mtase"/>
</dbReference>
<evidence type="ECO:0000256" key="2">
    <source>
        <dbReference type="SAM" id="SignalP"/>
    </source>
</evidence>
<dbReference type="SUPFAM" id="SSF53335">
    <property type="entry name" value="S-adenosyl-L-methionine-dependent methyltransferases"/>
    <property type="match status" value="1"/>
</dbReference>
<comment type="caution">
    <text evidence="4">The sequence shown here is derived from an EMBL/GenBank/DDBJ whole genome shotgun (WGS) entry which is preliminary data.</text>
</comment>
<protein>
    <recommendedName>
        <fullName evidence="3">Ribosomal RNA large subunit methyltransferase K/L-like methyltransferase domain-containing protein</fullName>
    </recommendedName>
</protein>
<dbReference type="GO" id="GO:0043527">
    <property type="term" value="C:tRNA methyltransferase complex"/>
    <property type="evidence" value="ECO:0007669"/>
    <property type="project" value="UniProtKB-ARBA"/>
</dbReference>
<name>A0AA36NI57_9DINO</name>